<sequence length="61" mass="7108">MVVPYSKPSQTNKLPKLNYINLKSADFHTKHKPSFNNLYASMVKTIIHNLVYNVGHRKSFF</sequence>
<organism evidence="1 2">
    <name type="scientific">Helianthus annuus</name>
    <name type="common">Common sunflower</name>
    <dbReference type="NCBI Taxonomy" id="4232"/>
    <lineage>
        <taxon>Eukaryota</taxon>
        <taxon>Viridiplantae</taxon>
        <taxon>Streptophyta</taxon>
        <taxon>Embryophyta</taxon>
        <taxon>Tracheophyta</taxon>
        <taxon>Spermatophyta</taxon>
        <taxon>Magnoliopsida</taxon>
        <taxon>eudicotyledons</taxon>
        <taxon>Gunneridae</taxon>
        <taxon>Pentapetalae</taxon>
        <taxon>asterids</taxon>
        <taxon>campanulids</taxon>
        <taxon>Asterales</taxon>
        <taxon>Asteraceae</taxon>
        <taxon>Asteroideae</taxon>
        <taxon>Heliantheae alliance</taxon>
        <taxon>Heliantheae</taxon>
        <taxon>Helianthus</taxon>
    </lineage>
</organism>
<reference evidence="1" key="2">
    <citation type="submission" date="2020-06" db="EMBL/GenBank/DDBJ databases">
        <title>Helianthus annuus Genome sequencing and assembly Release 2.</title>
        <authorList>
            <person name="Gouzy J."/>
            <person name="Langlade N."/>
            <person name="Munos S."/>
        </authorList>
    </citation>
    <scope>NUCLEOTIDE SEQUENCE</scope>
    <source>
        <tissue evidence="1">Leaves</tissue>
    </source>
</reference>
<proteinExistence type="predicted"/>
<evidence type="ECO:0000313" key="1">
    <source>
        <dbReference type="EMBL" id="KAF5812469.1"/>
    </source>
</evidence>
<dbReference type="AlphaFoldDB" id="A0A9K3JCM6"/>
<reference evidence="1" key="1">
    <citation type="journal article" date="2017" name="Nature">
        <title>The sunflower genome provides insights into oil metabolism, flowering and Asterid evolution.</title>
        <authorList>
            <person name="Badouin H."/>
            <person name="Gouzy J."/>
            <person name="Grassa C.J."/>
            <person name="Murat F."/>
            <person name="Staton S.E."/>
            <person name="Cottret L."/>
            <person name="Lelandais-Briere C."/>
            <person name="Owens G.L."/>
            <person name="Carrere S."/>
            <person name="Mayjonade B."/>
            <person name="Legrand L."/>
            <person name="Gill N."/>
            <person name="Kane N.C."/>
            <person name="Bowers J.E."/>
            <person name="Hubner S."/>
            <person name="Bellec A."/>
            <person name="Berard A."/>
            <person name="Berges H."/>
            <person name="Blanchet N."/>
            <person name="Boniface M.C."/>
            <person name="Brunel D."/>
            <person name="Catrice O."/>
            <person name="Chaidir N."/>
            <person name="Claudel C."/>
            <person name="Donnadieu C."/>
            <person name="Faraut T."/>
            <person name="Fievet G."/>
            <person name="Helmstetter N."/>
            <person name="King M."/>
            <person name="Knapp S.J."/>
            <person name="Lai Z."/>
            <person name="Le Paslier M.C."/>
            <person name="Lippi Y."/>
            <person name="Lorenzon L."/>
            <person name="Mandel J.R."/>
            <person name="Marage G."/>
            <person name="Marchand G."/>
            <person name="Marquand E."/>
            <person name="Bret-Mestries E."/>
            <person name="Morien E."/>
            <person name="Nambeesan S."/>
            <person name="Nguyen T."/>
            <person name="Pegot-Espagnet P."/>
            <person name="Pouilly N."/>
            <person name="Raftis F."/>
            <person name="Sallet E."/>
            <person name="Schiex T."/>
            <person name="Thomas J."/>
            <person name="Vandecasteele C."/>
            <person name="Vares D."/>
            <person name="Vear F."/>
            <person name="Vautrin S."/>
            <person name="Crespi M."/>
            <person name="Mangin B."/>
            <person name="Burke J.M."/>
            <person name="Salse J."/>
            <person name="Munos S."/>
            <person name="Vincourt P."/>
            <person name="Rieseberg L.H."/>
            <person name="Langlade N.B."/>
        </authorList>
    </citation>
    <scope>NUCLEOTIDE SEQUENCE</scope>
    <source>
        <tissue evidence="1">Leaves</tissue>
    </source>
</reference>
<comment type="caution">
    <text evidence="1">The sequence shown here is derived from an EMBL/GenBank/DDBJ whole genome shotgun (WGS) entry which is preliminary data.</text>
</comment>
<gene>
    <name evidence="1" type="ORF">HanXRQr2_Chr03g0086781</name>
</gene>
<dbReference type="Proteomes" id="UP000215914">
    <property type="component" value="Unassembled WGS sequence"/>
</dbReference>
<keyword evidence="2" id="KW-1185">Reference proteome</keyword>
<accession>A0A9K3JCM6</accession>
<dbReference type="EMBL" id="MNCJ02000318">
    <property type="protein sequence ID" value="KAF5812469.1"/>
    <property type="molecule type" value="Genomic_DNA"/>
</dbReference>
<protein>
    <submittedName>
        <fullName evidence="1">Uncharacterized protein</fullName>
    </submittedName>
</protein>
<name>A0A9K3JCM6_HELAN</name>
<evidence type="ECO:0000313" key="2">
    <source>
        <dbReference type="Proteomes" id="UP000215914"/>
    </source>
</evidence>
<dbReference type="Gramene" id="mRNA:HanXRQr2_Chr03g0086781">
    <property type="protein sequence ID" value="CDS:HanXRQr2_Chr03g0086781.1"/>
    <property type="gene ID" value="HanXRQr2_Chr03g0086781"/>
</dbReference>